<evidence type="ECO:0000256" key="5">
    <source>
        <dbReference type="ARBA" id="ARBA00022737"/>
    </source>
</evidence>
<keyword evidence="7 8" id="KW-0472">Membrane</keyword>
<dbReference type="InterPro" id="IPR023395">
    <property type="entry name" value="MCP_dom_sf"/>
</dbReference>
<evidence type="ECO:0000256" key="9">
    <source>
        <dbReference type="RuleBase" id="RU000488"/>
    </source>
</evidence>
<feature type="repeat" description="Solcar" evidence="8">
    <location>
        <begin position="5"/>
        <end position="94"/>
    </location>
</feature>
<dbReference type="PROSITE" id="PS50920">
    <property type="entry name" value="SOLCAR"/>
    <property type="match status" value="3"/>
</dbReference>
<evidence type="ECO:0000256" key="4">
    <source>
        <dbReference type="ARBA" id="ARBA00022692"/>
    </source>
</evidence>
<gene>
    <name evidence="11" type="ORF">SISNIDRAFT_433339</name>
</gene>
<comment type="similarity">
    <text evidence="2 9">Belongs to the mitochondrial carrier (TC 2.A.29) family.</text>
</comment>
<dbReference type="AlphaFoldDB" id="A0A164NIM4"/>
<evidence type="ECO:0000256" key="7">
    <source>
        <dbReference type="ARBA" id="ARBA00023136"/>
    </source>
</evidence>
<dbReference type="Pfam" id="PF00153">
    <property type="entry name" value="Mito_carr"/>
    <property type="match status" value="3"/>
</dbReference>
<dbReference type="GO" id="GO:0016020">
    <property type="term" value="C:membrane"/>
    <property type="evidence" value="ECO:0007669"/>
    <property type="project" value="UniProtKB-SubCell"/>
</dbReference>
<evidence type="ECO:0000256" key="2">
    <source>
        <dbReference type="ARBA" id="ARBA00006375"/>
    </source>
</evidence>
<evidence type="ECO:0000313" key="11">
    <source>
        <dbReference type="EMBL" id="KZS87741.1"/>
    </source>
</evidence>
<feature type="repeat" description="Solcar" evidence="8">
    <location>
        <begin position="216"/>
        <end position="299"/>
    </location>
</feature>
<keyword evidence="6 10" id="KW-1133">Transmembrane helix</keyword>
<accession>A0A164NIM4</accession>
<proteinExistence type="inferred from homology"/>
<dbReference type="EMBL" id="KV419444">
    <property type="protein sequence ID" value="KZS87741.1"/>
    <property type="molecule type" value="Genomic_DNA"/>
</dbReference>
<dbReference type="Proteomes" id="UP000076722">
    <property type="component" value="Unassembled WGS sequence"/>
</dbReference>
<evidence type="ECO:0000256" key="8">
    <source>
        <dbReference type="PROSITE-ProRule" id="PRU00282"/>
    </source>
</evidence>
<reference evidence="11 12" key="1">
    <citation type="journal article" date="2016" name="Mol. Biol. Evol.">
        <title>Comparative Genomics of Early-Diverging Mushroom-Forming Fungi Provides Insights into the Origins of Lignocellulose Decay Capabilities.</title>
        <authorList>
            <person name="Nagy L.G."/>
            <person name="Riley R."/>
            <person name="Tritt A."/>
            <person name="Adam C."/>
            <person name="Daum C."/>
            <person name="Floudas D."/>
            <person name="Sun H."/>
            <person name="Yadav J.S."/>
            <person name="Pangilinan J."/>
            <person name="Larsson K.H."/>
            <person name="Matsuura K."/>
            <person name="Barry K."/>
            <person name="Labutti K."/>
            <person name="Kuo R."/>
            <person name="Ohm R.A."/>
            <person name="Bhattacharya S.S."/>
            <person name="Shirouzu T."/>
            <person name="Yoshinaga Y."/>
            <person name="Martin F.M."/>
            <person name="Grigoriev I.V."/>
            <person name="Hibbett D.S."/>
        </authorList>
    </citation>
    <scope>NUCLEOTIDE SEQUENCE [LARGE SCALE GENOMIC DNA]</scope>
    <source>
        <strain evidence="11 12">HHB9708</strain>
    </source>
</reference>
<dbReference type="PANTHER" id="PTHR45939:SF2">
    <property type="entry name" value="CARRIER PROTEIN, PUTATIVE (AFU_ORTHOLOGUE AFUA_2G13870)-RELATED"/>
    <property type="match status" value="1"/>
</dbReference>
<feature type="repeat" description="Solcar" evidence="8">
    <location>
        <begin position="108"/>
        <end position="206"/>
    </location>
</feature>
<feature type="transmembrane region" description="Helical" evidence="10">
    <location>
        <begin position="78"/>
        <end position="95"/>
    </location>
</feature>
<evidence type="ECO:0000313" key="12">
    <source>
        <dbReference type="Proteomes" id="UP000076722"/>
    </source>
</evidence>
<protein>
    <submittedName>
        <fullName evidence="11">Mitochondrial carrier</fullName>
    </submittedName>
</protein>
<dbReference type="SUPFAM" id="SSF103506">
    <property type="entry name" value="Mitochondrial carrier"/>
    <property type="match status" value="1"/>
</dbReference>
<feature type="transmembrane region" description="Helical" evidence="10">
    <location>
        <begin position="219"/>
        <end position="242"/>
    </location>
</feature>
<evidence type="ECO:0000256" key="10">
    <source>
        <dbReference type="SAM" id="Phobius"/>
    </source>
</evidence>
<dbReference type="STRING" id="1314777.A0A164NIM4"/>
<keyword evidence="4 8" id="KW-0812">Transmembrane</keyword>
<evidence type="ECO:0000256" key="6">
    <source>
        <dbReference type="ARBA" id="ARBA00022989"/>
    </source>
</evidence>
<dbReference type="OrthoDB" id="18574at2759"/>
<evidence type="ECO:0000256" key="1">
    <source>
        <dbReference type="ARBA" id="ARBA00004141"/>
    </source>
</evidence>
<keyword evidence="3 9" id="KW-0813">Transport</keyword>
<sequence>MTSTLPPLIQAFSGAIGSATANATSYPLDLASTRLQIVRAKDRPQGLRGAIHILSVVFRKRGWSGLYDGLVSDTGSTFLSNFCYFYVYSALRFLLLRRKQRTKRLSSLSVPEELAVGFFAGAGSRAVSSPLSLITVRLQSEKEKDAEVSESSGKGEVTEATVIGVARAIYTEQGLTGFWKGSFRTTLVLCLNPSVTLCFYQLLSRIILRDKCRKNPGALQAFIVAALSNAFATTLLFPIILAKTRLQASSGSVDSLQIWRDALQRDGIHGLFQGWQTQVSKGFLSQGLTMMVKQRIERAIVQTYQHSSRSL</sequence>
<dbReference type="PANTHER" id="PTHR45939">
    <property type="entry name" value="PEROXISOMAL MEMBRANE PROTEIN PMP34-RELATED"/>
    <property type="match status" value="1"/>
</dbReference>
<dbReference type="Gene3D" id="1.50.40.10">
    <property type="entry name" value="Mitochondrial carrier domain"/>
    <property type="match status" value="1"/>
</dbReference>
<dbReference type="InterPro" id="IPR052217">
    <property type="entry name" value="Mito/Peroxisomal_Carrier"/>
</dbReference>
<keyword evidence="5" id="KW-0677">Repeat</keyword>
<organism evidence="11 12">
    <name type="scientific">Sistotremastrum niveocremeum HHB9708</name>
    <dbReference type="NCBI Taxonomy" id="1314777"/>
    <lineage>
        <taxon>Eukaryota</taxon>
        <taxon>Fungi</taxon>
        <taxon>Dikarya</taxon>
        <taxon>Basidiomycota</taxon>
        <taxon>Agaricomycotina</taxon>
        <taxon>Agaricomycetes</taxon>
        <taxon>Sistotremastrales</taxon>
        <taxon>Sistotremastraceae</taxon>
        <taxon>Sertulicium</taxon>
        <taxon>Sertulicium niveocremeum</taxon>
    </lineage>
</organism>
<evidence type="ECO:0000256" key="3">
    <source>
        <dbReference type="ARBA" id="ARBA00022448"/>
    </source>
</evidence>
<keyword evidence="12" id="KW-1185">Reference proteome</keyword>
<dbReference type="GO" id="GO:0015217">
    <property type="term" value="F:ADP transmembrane transporter activity"/>
    <property type="evidence" value="ECO:0007669"/>
    <property type="project" value="TreeGrafter"/>
</dbReference>
<name>A0A164NIM4_9AGAM</name>
<feature type="transmembrane region" description="Helical" evidence="10">
    <location>
        <begin position="187"/>
        <end position="207"/>
    </location>
</feature>
<comment type="subcellular location">
    <subcellularLocation>
        <location evidence="1">Membrane</location>
        <topology evidence="1">Multi-pass membrane protein</topology>
    </subcellularLocation>
</comment>
<dbReference type="InterPro" id="IPR018108">
    <property type="entry name" value="MCP_transmembrane"/>
</dbReference>